<protein>
    <submittedName>
        <fullName evidence="1">Uncharacterized protein</fullName>
    </submittedName>
</protein>
<dbReference type="Proteomes" id="UP000800038">
    <property type="component" value="Unassembled WGS sequence"/>
</dbReference>
<reference evidence="1" key="1">
    <citation type="journal article" date="2020" name="Stud. Mycol.">
        <title>101 Dothideomycetes genomes: a test case for predicting lifestyles and emergence of pathogens.</title>
        <authorList>
            <person name="Haridas S."/>
            <person name="Albert R."/>
            <person name="Binder M."/>
            <person name="Bloem J."/>
            <person name="Labutti K."/>
            <person name="Salamov A."/>
            <person name="Andreopoulos B."/>
            <person name="Baker S."/>
            <person name="Barry K."/>
            <person name="Bills G."/>
            <person name="Bluhm B."/>
            <person name="Cannon C."/>
            <person name="Castanera R."/>
            <person name="Culley D."/>
            <person name="Daum C."/>
            <person name="Ezra D."/>
            <person name="Gonzalez J."/>
            <person name="Henrissat B."/>
            <person name="Kuo A."/>
            <person name="Liang C."/>
            <person name="Lipzen A."/>
            <person name="Lutzoni F."/>
            <person name="Magnuson J."/>
            <person name="Mondo S."/>
            <person name="Nolan M."/>
            <person name="Ohm R."/>
            <person name="Pangilinan J."/>
            <person name="Park H.-J."/>
            <person name="Ramirez L."/>
            <person name="Alfaro M."/>
            <person name="Sun H."/>
            <person name="Tritt A."/>
            <person name="Yoshinaga Y."/>
            <person name="Zwiers L.-H."/>
            <person name="Turgeon B."/>
            <person name="Goodwin S."/>
            <person name="Spatafora J."/>
            <person name="Crous P."/>
            <person name="Grigoriev I."/>
        </authorList>
    </citation>
    <scope>NUCLEOTIDE SEQUENCE</scope>
    <source>
        <strain evidence="1">CBS 161.51</strain>
    </source>
</reference>
<dbReference type="AlphaFoldDB" id="A0A6A5SPG7"/>
<proteinExistence type="predicted"/>
<organism evidence="1 2">
    <name type="scientific">Clathrospora elynae</name>
    <dbReference type="NCBI Taxonomy" id="706981"/>
    <lineage>
        <taxon>Eukaryota</taxon>
        <taxon>Fungi</taxon>
        <taxon>Dikarya</taxon>
        <taxon>Ascomycota</taxon>
        <taxon>Pezizomycotina</taxon>
        <taxon>Dothideomycetes</taxon>
        <taxon>Pleosporomycetidae</taxon>
        <taxon>Pleosporales</taxon>
        <taxon>Diademaceae</taxon>
        <taxon>Clathrospora</taxon>
    </lineage>
</organism>
<accession>A0A6A5SPG7</accession>
<dbReference type="EMBL" id="ML976045">
    <property type="protein sequence ID" value="KAF1941640.1"/>
    <property type="molecule type" value="Genomic_DNA"/>
</dbReference>
<gene>
    <name evidence="1" type="ORF">EJ02DRAFT_455020</name>
</gene>
<keyword evidence="2" id="KW-1185">Reference proteome</keyword>
<evidence type="ECO:0000313" key="2">
    <source>
        <dbReference type="Proteomes" id="UP000800038"/>
    </source>
</evidence>
<sequence length="82" mass="8980">MPACAIVHCCTAMSLSPLRLIYARAFERETVRPQCSVPPASGQPIPTSCNTNTPHVEQQTRNGDVAIFCVHHILSILTTTFE</sequence>
<name>A0A6A5SPG7_9PLEO</name>
<evidence type="ECO:0000313" key="1">
    <source>
        <dbReference type="EMBL" id="KAF1941640.1"/>
    </source>
</evidence>